<keyword evidence="1" id="KW-0472">Membrane</keyword>
<name>A0A6G9YRW7_9NOCA</name>
<dbReference type="AlphaFoldDB" id="A0A6G9YRW7"/>
<organism evidence="2 3">
    <name type="scientific">Nocardia arthritidis</name>
    <dbReference type="NCBI Taxonomy" id="228602"/>
    <lineage>
        <taxon>Bacteria</taxon>
        <taxon>Bacillati</taxon>
        <taxon>Actinomycetota</taxon>
        <taxon>Actinomycetes</taxon>
        <taxon>Mycobacteriales</taxon>
        <taxon>Nocardiaceae</taxon>
        <taxon>Nocardia</taxon>
    </lineage>
</organism>
<keyword evidence="3" id="KW-1185">Reference proteome</keyword>
<protein>
    <recommendedName>
        <fullName evidence="4">DUF4149 domain-containing protein</fullName>
    </recommendedName>
</protein>
<evidence type="ECO:0000256" key="1">
    <source>
        <dbReference type="SAM" id="Phobius"/>
    </source>
</evidence>
<reference evidence="2 3" key="1">
    <citation type="journal article" date="2019" name="ACS Chem. Biol.">
        <title>Identification and Mobilization of a Cryptic Antibiotic Biosynthesis Gene Locus from a Human-Pathogenic Nocardia Isolate.</title>
        <authorList>
            <person name="Herisse M."/>
            <person name="Ishida K."/>
            <person name="Porter J.L."/>
            <person name="Howden B."/>
            <person name="Hertweck C."/>
            <person name="Stinear T.P."/>
            <person name="Pidot S.J."/>
        </authorList>
    </citation>
    <scope>NUCLEOTIDE SEQUENCE [LARGE SCALE GENOMIC DNA]</scope>
    <source>
        <strain evidence="2 3">AUSMDU00012717</strain>
    </source>
</reference>
<feature type="transmembrane region" description="Helical" evidence="1">
    <location>
        <begin position="62"/>
        <end position="95"/>
    </location>
</feature>
<evidence type="ECO:0000313" key="3">
    <source>
        <dbReference type="Proteomes" id="UP000503540"/>
    </source>
</evidence>
<keyword evidence="1" id="KW-1133">Transmembrane helix</keyword>
<dbReference type="RefSeq" id="WP_167478037.1">
    <property type="nucleotide sequence ID" value="NZ_CP046172.1"/>
</dbReference>
<evidence type="ECO:0008006" key="4">
    <source>
        <dbReference type="Google" id="ProtNLM"/>
    </source>
</evidence>
<evidence type="ECO:0000313" key="2">
    <source>
        <dbReference type="EMBL" id="QIS15860.1"/>
    </source>
</evidence>
<proteinExistence type="predicted"/>
<sequence length="141" mass="15031">MKTLALHLLWFLPMLWLGMVLAISFLEAPLKFRAPGVTLALGLGIGRLVFRALNTVEAVLAALLLAAAAVAGSVAAVWIWLVIAAAILAAQILVVRPPLTRRSDRVLAGEELPRSHAHYWYIGLELTKVVALIGLAIAAAP</sequence>
<gene>
    <name evidence="2" type="ORF">F5544_40220</name>
</gene>
<feature type="transmembrane region" description="Helical" evidence="1">
    <location>
        <begin position="119"/>
        <end position="140"/>
    </location>
</feature>
<dbReference type="EMBL" id="CP046172">
    <property type="protein sequence ID" value="QIS15860.1"/>
    <property type="molecule type" value="Genomic_DNA"/>
</dbReference>
<dbReference type="KEGG" id="nah:F5544_40220"/>
<accession>A0A6G9YRW7</accession>
<keyword evidence="1" id="KW-0812">Transmembrane</keyword>
<dbReference type="Proteomes" id="UP000503540">
    <property type="component" value="Chromosome"/>
</dbReference>